<comment type="caution">
    <text evidence="2">The sequence shown here is derived from an EMBL/GenBank/DDBJ whole genome shotgun (WGS) entry which is preliminary data.</text>
</comment>
<evidence type="ECO:0000256" key="1">
    <source>
        <dbReference type="SAM" id="MobiDB-lite"/>
    </source>
</evidence>
<organism evidence="2 3">
    <name type="scientific">Ideonella azotifigens</name>
    <dbReference type="NCBI Taxonomy" id="513160"/>
    <lineage>
        <taxon>Bacteria</taxon>
        <taxon>Pseudomonadati</taxon>
        <taxon>Pseudomonadota</taxon>
        <taxon>Betaproteobacteria</taxon>
        <taxon>Burkholderiales</taxon>
        <taxon>Sphaerotilaceae</taxon>
        <taxon>Ideonella</taxon>
    </lineage>
</organism>
<evidence type="ECO:0000313" key="3">
    <source>
        <dbReference type="Proteomes" id="UP001500279"/>
    </source>
</evidence>
<feature type="region of interest" description="Disordered" evidence="1">
    <location>
        <begin position="57"/>
        <end position="89"/>
    </location>
</feature>
<proteinExistence type="predicted"/>
<dbReference type="Proteomes" id="UP001500279">
    <property type="component" value="Unassembled WGS sequence"/>
</dbReference>
<reference evidence="2 3" key="1">
    <citation type="journal article" date="2019" name="Int. J. Syst. Evol. Microbiol.">
        <title>The Global Catalogue of Microorganisms (GCM) 10K type strain sequencing project: providing services to taxonomists for standard genome sequencing and annotation.</title>
        <authorList>
            <consortium name="The Broad Institute Genomics Platform"/>
            <consortium name="The Broad Institute Genome Sequencing Center for Infectious Disease"/>
            <person name="Wu L."/>
            <person name="Ma J."/>
        </authorList>
    </citation>
    <scope>NUCLEOTIDE SEQUENCE [LARGE SCALE GENOMIC DNA]</scope>
    <source>
        <strain evidence="2 3">JCM 15503</strain>
    </source>
</reference>
<sequence length="89" mass="9475">MLKKLSLIVLTALTTEFVRRVVERAVQRADERKHLAHKAAQKQDVARWEDEGGAVVTPALPVPTQSAQAQANAPRGPSSPAQGTPAAAL</sequence>
<dbReference type="RefSeq" id="WP_231010557.1">
    <property type="nucleotide sequence ID" value="NZ_BAAAEW010000004.1"/>
</dbReference>
<name>A0ABN1JQ36_9BURK</name>
<evidence type="ECO:0000313" key="2">
    <source>
        <dbReference type="EMBL" id="GAA0744419.1"/>
    </source>
</evidence>
<protein>
    <recommendedName>
        <fullName evidence="4">Secreted protein</fullName>
    </recommendedName>
</protein>
<gene>
    <name evidence="2" type="ORF">GCM10009107_09880</name>
</gene>
<dbReference type="EMBL" id="BAAAEW010000004">
    <property type="protein sequence ID" value="GAA0744419.1"/>
    <property type="molecule type" value="Genomic_DNA"/>
</dbReference>
<evidence type="ECO:0008006" key="4">
    <source>
        <dbReference type="Google" id="ProtNLM"/>
    </source>
</evidence>
<keyword evidence="3" id="KW-1185">Reference proteome</keyword>
<accession>A0ABN1JQ36</accession>